<dbReference type="EMBL" id="JBEPTF010000001">
    <property type="protein sequence ID" value="MET4682602.1"/>
    <property type="molecule type" value="Genomic_DNA"/>
</dbReference>
<evidence type="ECO:0000313" key="2">
    <source>
        <dbReference type="Proteomes" id="UP001549313"/>
    </source>
</evidence>
<gene>
    <name evidence="1" type="ORF">ABIE19_000511</name>
</gene>
<keyword evidence="2" id="KW-1185">Reference proteome</keyword>
<name>A0ABV2R9J1_9CAUL</name>
<evidence type="ECO:0000313" key="1">
    <source>
        <dbReference type="EMBL" id="MET4682602.1"/>
    </source>
</evidence>
<organism evidence="1 2">
    <name type="scientific">Brevundimonas faecalis</name>
    <dbReference type="NCBI Taxonomy" id="947378"/>
    <lineage>
        <taxon>Bacteria</taxon>
        <taxon>Pseudomonadati</taxon>
        <taxon>Pseudomonadota</taxon>
        <taxon>Alphaproteobacteria</taxon>
        <taxon>Caulobacterales</taxon>
        <taxon>Caulobacteraceae</taxon>
        <taxon>Brevundimonas</taxon>
    </lineage>
</organism>
<protein>
    <submittedName>
        <fullName evidence="1">Uncharacterized protein</fullName>
    </submittedName>
</protein>
<proteinExistence type="predicted"/>
<dbReference type="Proteomes" id="UP001549313">
    <property type="component" value="Unassembled WGS sequence"/>
</dbReference>
<dbReference type="Gene3D" id="1.20.120.330">
    <property type="entry name" value="Nucleotidyltransferases domain 2"/>
    <property type="match status" value="1"/>
</dbReference>
<reference evidence="1 2" key="1">
    <citation type="submission" date="2024-06" db="EMBL/GenBank/DDBJ databases">
        <title>Sorghum-associated microbial communities from plants grown in Nebraska, USA.</title>
        <authorList>
            <person name="Schachtman D."/>
        </authorList>
    </citation>
    <scope>NUCLEOTIDE SEQUENCE [LARGE SCALE GENOMIC DNA]</scope>
    <source>
        <strain evidence="1 2">2814</strain>
    </source>
</reference>
<accession>A0ABV2R9J1</accession>
<comment type="caution">
    <text evidence="1">The sequence shown here is derived from an EMBL/GenBank/DDBJ whole genome shotgun (WGS) entry which is preliminary data.</text>
</comment>
<sequence>MAEAWPRETKFDRRCFELLREAYVKARYSEH</sequence>